<evidence type="ECO:0000256" key="11">
    <source>
        <dbReference type="PROSITE-ProRule" id="PRU00703"/>
    </source>
</evidence>
<keyword evidence="10 12" id="KW-0694">RNA-binding</keyword>
<dbReference type="EMBL" id="BLVO01000013">
    <property type="protein sequence ID" value="GFM33895.1"/>
    <property type="molecule type" value="Genomic_DNA"/>
</dbReference>
<dbReference type="InterPro" id="IPR043519">
    <property type="entry name" value="NT_sf"/>
</dbReference>
<feature type="region of interest" description="Disordered" evidence="13">
    <location>
        <begin position="909"/>
        <end position="961"/>
    </location>
</feature>
<feature type="compositionally biased region" description="Basic and acidic residues" evidence="13">
    <location>
        <begin position="931"/>
        <end position="941"/>
    </location>
</feature>
<comment type="cofactor">
    <cofactor evidence="1">
        <name>Mg(2+)</name>
        <dbReference type="ChEBI" id="CHEBI:18420"/>
    </cofactor>
</comment>
<dbReference type="CDD" id="cd05398">
    <property type="entry name" value="NT_ClassII-CCAase"/>
    <property type="match status" value="1"/>
</dbReference>
<feature type="domain" description="CBS" evidence="14">
    <location>
        <begin position="396"/>
        <end position="454"/>
    </location>
</feature>
<dbReference type="Gene3D" id="3.10.580.10">
    <property type="entry name" value="CBS-domain"/>
    <property type="match status" value="1"/>
</dbReference>
<dbReference type="Gene3D" id="1.10.3090.10">
    <property type="entry name" value="cca-adding enzyme, domain 2"/>
    <property type="match status" value="1"/>
</dbReference>
<dbReference type="Pfam" id="PF01368">
    <property type="entry name" value="DHH"/>
    <property type="match status" value="1"/>
</dbReference>
<evidence type="ECO:0000256" key="10">
    <source>
        <dbReference type="ARBA" id="ARBA00022884"/>
    </source>
</evidence>
<evidence type="ECO:0000256" key="8">
    <source>
        <dbReference type="ARBA" id="ARBA00022741"/>
    </source>
</evidence>
<proteinExistence type="inferred from homology"/>
<evidence type="ECO:0000256" key="1">
    <source>
        <dbReference type="ARBA" id="ARBA00001946"/>
    </source>
</evidence>
<feature type="domain" description="CBS" evidence="14">
    <location>
        <begin position="331"/>
        <end position="392"/>
    </location>
</feature>
<evidence type="ECO:0000256" key="3">
    <source>
        <dbReference type="ARBA" id="ARBA00022555"/>
    </source>
</evidence>
<protein>
    <submittedName>
        <fullName evidence="15">Poly(A) polymerase</fullName>
    </submittedName>
</protein>
<dbReference type="SUPFAM" id="SSF54631">
    <property type="entry name" value="CBS-domain pair"/>
    <property type="match status" value="1"/>
</dbReference>
<evidence type="ECO:0000256" key="9">
    <source>
        <dbReference type="ARBA" id="ARBA00022842"/>
    </source>
</evidence>
<dbReference type="Proteomes" id="UP000503840">
    <property type="component" value="Unassembled WGS sequence"/>
</dbReference>
<dbReference type="Pfam" id="PF12627">
    <property type="entry name" value="PolyA_pol_RNAbd"/>
    <property type="match status" value="1"/>
</dbReference>
<evidence type="ECO:0000256" key="12">
    <source>
        <dbReference type="RuleBase" id="RU003953"/>
    </source>
</evidence>
<feature type="compositionally biased region" description="Low complexity" evidence="13">
    <location>
        <begin position="942"/>
        <end position="961"/>
    </location>
</feature>
<dbReference type="SMART" id="SM00116">
    <property type="entry name" value="CBS"/>
    <property type="match status" value="2"/>
</dbReference>
<dbReference type="GO" id="GO:0046872">
    <property type="term" value="F:metal ion binding"/>
    <property type="evidence" value="ECO:0007669"/>
    <property type="project" value="UniProtKB-KW"/>
</dbReference>
<dbReference type="Pfam" id="PF00571">
    <property type="entry name" value="CBS"/>
    <property type="match status" value="2"/>
</dbReference>
<sequence>MPGTTNKTGNGHQIPAPVLITAHANADFDALAAMVAASKLHPDAVLVFPGSQERNLRNFFIESATYMFNFKQSKDIDFSTVRRLIVVDTRQRSRIPHVEAALDNPGLEILLYDHHPASDDDLPATQSVYEPWGATTTIITLMLRDKDIAVSEEEATLLGLGIFEDTGSFSFASTTEHDFQAAAWLKTKGMDLNAISELMTRDLTTEQVSILSAMLQSATTHDINGVSVVMAEATIEHYVGDFALLAHKMLDMENLKVLFALGRMGDRVHVVARSRLPEVDVGQICSSLGGGGHAYAASVSVKDRTLSQVKDELFALLFSSVNKQKLVRDHMSAPAVTIDDASTITHAEEVMNRYGLKAVPIIKHENHSEVAGYLEYQTATRAITHGLGNMPVSVYMQRNIQTVHPEDSLYPVMEIVVSNRQRLVPVVDNGAIIGVITRTDIINTIVEEPARIPETLLPEKRRERNVKSLLRERLPARLFSLLEVAGNLGDSLGVPVYTVGGFVRDLLLNRSNLDLDLVVESDGIAFARELARVLNGRVRAHNKFKTAVVIYKDDNGTEERVDVATARLEYYEYPAALPTVELSSIKMDLFRRDFTINAQAIQLNKPQFGRLIDFFGAQRDMKDKMLRVLHSLSFVEDPTRILRAIRFEKRFEFQIGPQTTRLIKNALQLGLMDKLSGSRIFNEVDAILHEARPLACLRRMDEFGLLTIIHPQLRLTPTKEQILEELENVANWYRLLYLADAPEPWMLYFMGLLINATYPEVKEVTARFHFTKRQEDDLLMLRENIREGITLLNNWGRHDRSMSGLHRTLSPIRVEGLLFIMARTRVDELRKSISHYLTHLRGMKVDITGEDLRIMGAPPGPAYGRILSRVLSAKLDGAAPTRQMQLDMAQSLVREETAKDADYLARRKTCRGPEPDTEPFHAVFSDDEPFEERTEEFKDGDGSNSDSNPVPNSSPDQSKEH</sequence>
<evidence type="ECO:0000313" key="16">
    <source>
        <dbReference type="Proteomes" id="UP000503840"/>
    </source>
</evidence>
<dbReference type="PROSITE" id="PS51371">
    <property type="entry name" value="CBS"/>
    <property type="match status" value="2"/>
</dbReference>
<comment type="caution">
    <text evidence="15">The sequence shown here is derived from an EMBL/GenBank/DDBJ whole genome shotgun (WGS) entry which is preliminary data.</text>
</comment>
<dbReference type="AlphaFoldDB" id="A0A7J0BL67"/>
<dbReference type="SUPFAM" id="SSF64182">
    <property type="entry name" value="DHH phosphoesterases"/>
    <property type="match status" value="1"/>
</dbReference>
<dbReference type="Gene3D" id="3.10.310.30">
    <property type="match status" value="1"/>
</dbReference>
<dbReference type="PANTHER" id="PTHR47788">
    <property type="entry name" value="POLYA POLYMERASE"/>
    <property type="match status" value="1"/>
</dbReference>
<dbReference type="InterPro" id="IPR002646">
    <property type="entry name" value="PolA_pol_head_dom"/>
</dbReference>
<evidence type="ECO:0000256" key="6">
    <source>
        <dbReference type="ARBA" id="ARBA00022695"/>
    </source>
</evidence>
<dbReference type="Gene3D" id="3.90.1640.10">
    <property type="entry name" value="inorganic pyrophosphatase (n-terminal core)"/>
    <property type="match status" value="1"/>
</dbReference>
<evidence type="ECO:0000256" key="4">
    <source>
        <dbReference type="ARBA" id="ARBA00022679"/>
    </source>
</evidence>
<dbReference type="InterPro" id="IPR001667">
    <property type="entry name" value="DDH_dom"/>
</dbReference>
<dbReference type="Gene3D" id="3.30.460.10">
    <property type="entry name" value="Beta Polymerase, domain 2"/>
    <property type="match status" value="1"/>
</dbReference>
<dbReference type="GO" id="GO:0000049">
    <property type="term" value="F:tRNA binding"/>
    <property type="evidence" value="ECO:0007669"/>
    <property type="project" value="UniProtKB-KW"/>
</dbReference>
<evidence type="ECO:0000256" key="5">
    <source>
        <dbReference type="ARBA" id="ARBA00022694"/>
    </source>
</evidence>
<dbReference type="RefSeq" id="WP_243452158.1">
    <property type="nucleotide sequence ID" value="NZ_BLVO01000013.1"/>
</dbReference>
<dbReference type="PANTHER" id="PTHR47788:SF1">
    <property type="entry name" value="A-ADDING TRNA NUCLEOTIDYLTRANSFERASE"/>
    <property type="match status" value="1"/>
</dbReference>
<evidence type="ECO:0000313" key="15">
    <source>
        <dbReference type="EMBL" id="GFM33895.1"/>
    </source>
</evidence>
<keyword evidence="3" id="KW-0820">tRNA-binding</keyword>
<gene>
    <name evidence="15" type="ORF">DSM101010T_22600</name>
</gene>
<dbReference type="InterPro" id="IPR052390">
    <property type="entry name" value="tRNA_nt/polyA_polymerase"/>
</dbReference>
<keyword evidence="5" id="KW-0819">tRNA processing</keyword>
<keyword evidence="7" id="KW-0479">Metal-binding</keyword>
<evidence type="ECO:0000256" key="7">
    <source>
        <dbReference type="ARBA" id="ARBA00022723"/>
    </source>
</evidence>
<dbReference type="SUPFAM" id="SSF81891">
    <property type="entry name" value="Poly A polymerase C-terminal region-like"/>
    <property type="match status" value="1"/>
</dbReference>
<dbReference type="Pfam" id="PF01743">
    <property type="entry name" value="PolyA_pol"/>
    <property type="match status" value="1"/>
</dbReference>
<comment type="similarity">
    <text evidence="2 12">Belongs to the tRNA nucleotidyltransferase/poly(A) polymerase family.</text>
</comment>
<keyword evidence="4 12" id="KW-0808">Transferase</keyword>
<dbReference type="SUPFAM" id="SSF81301">
    <property type="entry name" value="Nucleotidyltransferase"/>
    <property type="match status" value="1"/>
</dbReference>
<keyword evidence="9" id="KW-0460">Magnesium</keyword>
<dbReference type="GO" id="GO:0008033">
    <property type="term" value="P:tRNA processing"/>
    <property type="evidence" value="ECO:0007669"/>
    <property type="project" value="UniProtKB-KW"/>
</dbReference>
<keyword evidence="11" id="KW-0129">CBS domain</keyword>
<keyword evidence="6" id="KW-0548">Nucleotidyltransferase</keyword>
<evidence type="ECO:0000256" key="2">
    <source>
        <dbReference type="ARBA" id="ARBA00007265"/>
    </source>
</evidence>
<dbReference type="InterPro" id="IPR046342">
    <property type="entry name" value="CBS_dom_sf"/>
</dbReference>
<dbReference type="GO" id="GO:0000166">
    <property type="term" value="F:nucleotide binding"/>
    <property type="evidence" value="ECO:0007669"/>
    <property type="project" value="UniProtKB-KW"/>
</dbReference>
<organism evidence="15 16">
    <name type="scientific">Desulfovibrio subterraneus</name>
    <dbReference type="NCBI Taxonomy" id="2718620"/>
    <lineage>
        <taxon>Bacteria</taxon>
        <taxon>Pseudomonadati</taxon>
        <taxon>Thermodesulfobacteriota</taxon>
        <taxon>Desulfovibrionia</taxon>
        <taxon>Desulfovibrionales</taxon>
        <taxon>Desulfovibrionaceae</taxon>
        <taxon>Desulfovibrio</taxon>
    </lineage>
</organism>
<keyword evidence="16" id="KW-1185">Reference proteome</keyword>
<evidence type="ECO:0000256" key="13">
    <source>
        <dbReference type="SAM" id="MobiDB-lite"/>
    </source>
</evidence>
<dbReference type="InterPro" id="IPR000644">
    <property type="entry name" value="CBS_dom"/>
</dbReference>
<reference evidence="15 16" key="1">
    <citation type="submission" date="2020-05" db="EMBL/GenBank/DDBJ databases">
        <title>Draft genome sequence of Desulfovibrio sp. strain HN2T.</title>
        <authorList>
            <person name="Ueno A."/>
            <person name="Tamazawa S."/>
            <person name="Tamamura S."/>
            <person name="Murakami T."/>
            <person name="Kiyama T."/>
            <person name="Inomata H."/>
            <person name="Amano Y."/>
            <person name="Miyakawa K."/>
            <person name="Tamaki H."/>
            <person name="Naganuma T."/>
            <person name="Kaneko K."/>
        </authorList>
    </citation>
    <scope>NUCLEOTIDE SEQUENCE [LARGE SCALE GENOMIC DNA]</scope>
    <source>
        <strain evidence="15 16">HN2</strain>
    </source>
</reference>
<evidence type="ECO:0000259" key="14">
    <source>
        <dbReference type="PROSITE" id="PS51371"/>
    </source>
</evidence>
<dbReference type="InterPro" id="IPR038763">
    <property type="entry name" value="DHH_sf"/>
</dbReference>
<keyword evidence="8" id="KW-0547">Nucleotide-binding</keyword>
<dbReference type="InterPro" id="IPR032828">
    <property type="entry name" value="PolyA_RNA-bd"/>
</dbReference>
<accession>A0A7J0BL67</accession>
<dbReference type="GO" id="GO:0016779">
    <property type="term" value="F:nucleotidyltransferase activity"/>
    <property type="evidence" value="ECO:0007669"/>
    <property type="project" value="UniProtKB-KW"/>
</dbReference>
<name>A0A7J0BL67_9BACT</name>